<name>A0A6N9PYW6_9BACL</name>
<dbReference type="PANTHER" id="PTHR34822">
    <property type="entry name" value="GRPB DOMAIN PROTEIN (AFU_ORTHOLOGUE AFUA_1G01530)"/>
    <property type="match status" value="1"/>
</dbReference>
<proteinExistence type="predicted"/>
<accession>A0A6N9PYW6</accession>
<dbReference type="EMBL" id="SIJB01000009">
    <property type="protein sequence ID" value="NBI28157.1"/>
    <property type="molecule type" value="Genomic_DNA"/>
</dbReference>
<dbReference type="SUPFAM" id="SSF81301">
    <property type="entry name" value="Nucleotidyltransferase"/>
    <property type="match status" value="1"/>
</dbReference>
<reference evidence="1 2" key="1">
    <citation type="submission" date="2019-01" db="EMBL/GenBank/DDBJ databases">
        <title>Chengkuizengella sp. nov., isolated from deep-sea sediment of East Pacific Ocean.</title>
        <authorList>
            <person name="Yang J."/>
            <person name="Lai Q."/>
            <person name="Shao Z."/>
        </authorList>
    </citation>
    <scope>NUCLEOTIDE SEQUENCE [LARGE SCALE GENOMIC DNA]</scope>
    <source>
        <strain evidence="1 2">YPA3-1-1</strain>
    </source>
</reference>
<gene>
    <name evidence="1" type="ORF">ERL59_04190</name>
</gene>
<dbReference type="InterPro" id="IPR007344">
    <property type="entry name" value="GrpB/CoaE"/>
</dbReference>
<dbReference type="Gene3D" id="3.30.460.10">
    <property type="entry name" value="Beta Polymerase, domain 2"/>
    <property type="match status" value="1"/>
</dbReference>
<evidence type="ECO:0000313" key="1">
    <source>
        <dbReference type="EMBL" id="NBI28157.1"/>
    </source>
</evidence>
<dbReference type="PANTHER" id="PTHR34822:SF1">
    <property type="entry name" value="GRPB FAMILY PROTEIN"/>
    <property type="match status" value="1"/>
</dbReference>
<sequence length="172" mass="20438">MDKQIVIEEYNSDWSIQFEKEKEKLKQVLNNDLLPIEHIGSTSVKGLAAKPIIDIMIGVKSLSEVDIFIEPLKPLGYEYVFHTEFPQRRFFRKGKWRAGTHHLHIYEYNSKFWINNILFRNYLRDFPDTKLQYNQLKKDLAVKYEYDRIGYTSAKAPFISNVINLAKKNYNN</sequence>
<comment type="caution">
    <text evidence="1">The sequence shown here is derived from an EMBL/GenBank/DDBJ whole genome shotgun (WGS) entry which is preliminary data.</text>
</comment>
<keyword evidence="2" id="KW-1185">Reference proteome</keyword>
<dbReference type="InterPro" id="IPR043519">
    <property type="entry name" value="NT_sf"/>
</dbReference>
<dbReference type="Pfam" id="PF04229">
    <property type="entry name" value="GrpB"/>
    <property type="match status" value="1"/>
</dbReference>
<organism evidence="1 2">
    <name type="scientific">Chengkuizengella marina</name>
    <dbReference type="NCBI Taxonomy" id="2507566"/>
    <lineage>
        <taxon>Bacteria</taxon>
        <taxon>Bacillati</taxon>
        <taxon>Bacillota</taxon>
        <taxon>Bacilli</taxon>
        <taxon>Bacillales</taxon>
        <taxon>Paenibacillaceae</taxon>
        <taxon>Chengkuizengella</taxon>
    </lineage>
</organism>
<dbReference type="RefSeq" id="WP_160644853.1">
    <property type="nucleotide sequence ID" value="NZ_SIJB01000009.1"/>
</dbReference>
<dbReference type="AlphaFoldDB" id="A0A6N9PYW6"/>
<protein>
    <submittedName>
        <fullName evidence="1">GrpB family protein</fullName>
    </submittedName>
</protein>
<dbReference type="Proteomes" id="UP000448943">
    <property type="component" value="Unassembled WGS sequence"/>
</dbReference>
<dbReference type="OrthoDB" id="9799092at2"/>
<evidence type="ECO:0000313" key="2">
    <source>
        <dbReference type="Proteomes" id="UP000448943"/>
    </source>
</evidence>